<protein>
    <recommendedName>
        <fullName evidence="9">DIX domain-containing protein</fullName>
    </recommendedName>
</protein>
<dbReference type="OrthoDB" id="10007451at2759"/>
<proteinExistence type="predicted"/>
<feature type="domain" description="RGS" evidence="5">
    <location>
        <begin position="11"/>
        <end position="120"/>
    </location>
</feature>
<dbReference type="GO" id="GO:0005737">
    <property type="term" value="C:cytoplasm"/>
    <property type="evidence" value="ECO:0007669"/>
    <property type="project" value="UniProtKB-SubCell"/>
</dbReference>
<keyword evidence="2" id="KW-0963">Cytoplasm</keyword>
<dbReference type="InterPro" id="IPR016137">
    <property type="entry name" value="RGS"/>
</dbReference>
<comment type="caution">
    <text evidence="7">The sequence shown here is derived from an EMBL/GenBank/DDBJ whole genome shotgun (WGS) entry which is preliminary data.</text>
</comment>
<dbReference type="GO" id="GO:0019901">
    <property type="term" value="F:protein kinase binding"/>
    <property type="evidence" value="ECO:0007669"/>
    <property type="project" value="TreeGrafter"/>
</dbReference>
<dbReference type="SUPFAM" id="SSF54236">
    <property type="entry name" value="Ubiquitin-like"/>
    <property type="match status" value="1"/>
</dbReference>
<evidence type="ECO:0008006" key="9">
    <source>
        <dbReference type="Google" id="ProtNLM"/>
    </source>
</evidence>
<dbReference type="PANTHER" id="PTHR46102">
    <property type="entry name" value="AXIN"/>
    <property type="match status" value="1"/>
</dbReference>
<dbReference type="GO" id="GO:0060090">
    <property type="term" value="F:molecular adaptor activity"/>
    <property type="evidence" value="ECO:0007669"/>
    <property type="project" value="TreeGrafter"/>
</dbReference>
<dbReference type="SMART" id="SM00315">
    <property type="entry name" value="RGS"/>
    <property type="match status" value="1"/>
</dbReference>
<evidence type="ECO:0000256" key="4">
    <source>
        <dbReference type="PROSITE-ProRule" id="PRU00069"/>
    </source>
</evidence>
<comment type="subcellular location">
    <subcellularLocation>
        <location evidence="1">Cytoplasm</location>
    </subcellularLocation>
</comment>
<keyword evidence="8" id="KW-1185">Reference proteome</keyword>
<dbReference type="GO" id="GO:0005634">
    <property type="term" value="C:nucleus"/>
    <property type="evidence" value="ECO:0007669"/>
    <property type="project" value="TreeGrafter"/>
</dbReference>
<dbReference type="GO" id="GO:0048468">
    <property type="term" value="P:cell development"/>
    <property type="evidence" value="ECO:0007669"/>
    <property type="project" value="TreeGrafter"/>
</dbReference>
<evidence type="ECO:0000313" key="8">
    <source>
        <dbReference type="Proteomes" id="UP000252519"/>
    </source>
</evidence>
<dbReference type="InterPro" id="IPR038207">
    <property type="entry name" value="DIX_dom_sf"/>
</dbReference>
<evidence type="ECO:0000259" key="6">
    <source>
        <dbReference type="PROSITE" id="PS50841"/>
    </source>
</evidence>
<dbReference type="GO" id="GO:0032436">
    <property type="term" value="P:positive regulation of proteasomal ubiquitin-dependent protein catabolic process"/>
    <property type="evidence" value="ECO:0007669"/>
    <property type="project" value="TreeGrafter"/>
</dbReference>
<dbReference type="InterPro" id="IPR001158">
    <property type="entry name" value="DIX"/>
</dbReference>
<dbReference type="PROSITE" id="PS50841">
    <property type="entry name" value="DIX"/>
    <property type="match status" value="1"/>
</dbReference>
<evidence type="ECO:0000256" key="3">
    <source>
        <dbReference type="ARBA" id="ARBA00022687"/>
    </source>
</evidence>
<evidence type="ECO:0000313" key="7">
    <source>
        <dbReference type="EMBL" id="RCN41814.1"/>
    </source>
</evidence>
<dbReference type="InterPro" id="IPR036305">
    <property type="entry name" value="RGS_sf"/>
</dbReference>
<dbReference type="InterPro" id="IPR029071">
    <property type="entry name" value="Ubiquitin-like_domsf"/>
</dbReference>
<gene>
    <name evidence="7" type="ORF">ANCCAN_12243</name>
</gene>
<accession>A0A368GBM9</accession>
<dbReference type="Pfam" id="PF00615">
    <property type="entry name" value="RGS"/>
    <property type="match status" value="1"/>
</dbReference>
<organism evidence="7 8">
    <name type="scientific">Ancylostoma caninum</name>
    <name type="common">Dog hookworm</name>
    <dbReference type="NCBI Taxonomy" id="29170"/>
    <lineage>
        <taxon>Eukaryota</taxon>
        <taxon>Metazoa</taxon>
        <taxon>Ecdysozoa</taxon>
        <taxon>Nematoda</taxon>
        <taxon>Chromadorea</taxon>
        <taxon>Rhabditida</taxon>
        <taxon>Rhabditina</taxon>
        <taxon>Rhabditomorpha</taxon>
        <taxon>Strongyloidea</taxon>
        <taxon>Ancylostomatidae</taxon>
        <taxon>Ancylostomatinae</taxon>
        <taxon>Ancylostoma</taxon>
    </lineage>
</organism>
<feature type="domain" description="DIX" evidence="6">
    <location>
        <begin position="410"/>
        <end position="494"/>
    </location>
</feature>
<dbReference type="SUPFAM" id="SSF48097">
    <property type="entry name" value="Regulator of G-protein signaling, RGS"/>
    <property type="match status" value="1"/>
</dbReference>
<dbReference type="GO" id="GO:0030877">
    <property type="term" value="C:beta-catenin destruction complex"/>
    <property type="evidence" value="ECO:0007669"/>
    <property type="project" value="TreeGrafter"/>
</dbReference>
<evidence type="ECO:0000256" key="1">
    <source>
        <dbReference type="ARBA" id="ARBA00004496"/>
    </source>
</evidence>
<dbReference type="AlphaFoldDB" id="A0A368GBM9"/>
<dbReference type="PROSITE" id="PS50132">
    <property type="entry name" value="RGS"/>
    <property type="match status" value="1"/>
</dbReference>
<evidence type="ECO:0000256" key="2">
    <source>
        <dbReference type="ARBA" id="ARBA00022490"/>
    </source>
</evidence>
<dbReference type="Proteomes" id="UP000252519">
    <property type="component" value="Unassembled WGS sequence"/>
</dbReference>
<dbReference type="Pfam" id="PF00778">
    <property type="entry name" value="DIX"/>
    <property type="match status" value="1"/>
</dbReference>
<dbReference type="EMBL" id="JOJR01000221">
    <property type="protein sequence ID" value="RCN41814.1"/>
    <property type="molecule type" value="Genomic_DNA"/>
</dbReference>
<dbReference type="InterPro" id="IPR043581">
    <property type="entry name" value="Axin-like"/>
</dbReference>
<dbReference type="Gene3D" id="1.10.167.10">
    <property type="entry name" value="Regulator of G-protein Signalling 4, domain 2"/>
    <property type="match status" value="1"/>
</dbReference>
<dbReference type="GO" id="GO:0090090">
    <property type="term" value="P:negative regulation of canonical Wnt signaling pathway"/>
    <property type="evidence" value="ECO:0007669"/>
    <property type="project" value="InterPro"/>
</dbReference>
<dbReference type="Gene3D" id="2.40.240.130">
    <property type="match status" value="1"/>
</dbReference>
<name>A0A368GBM9_ANCCA</name>
<dbReference type="InterPro" id="IPR044926">
    <property type="entry name" value="RGS_subdomain_2"/>
</dbReference>
<keyword evidence="3 4" id="KW-0879">Wnt signaling pathway</keyword>
<dbReference type="GO" id="GO:0016055">
    <property type="term" value="P:Wnt signaling pathway"/>
    <property type="evidence" value="ECO:0007669"/>
    <property type="project" value="UniProtKB-KW"/>
</dbReference>
<dbReference type="GO" id="GO:0008013">
    <property type="term" value="F:beta-catenin binding"/>
    <property type="evidence" value="ECO:0007669"/>
    <property type="project" value="TreeGrafter"/>
</dbReference>
<dbReference type="GO" id="GO:0005886">
    <property type="term" value="C:plasma membrane"/>
    <property type="evidence" value="ECO:0007669"/>
    <property type="project" value="TreeGrafter"/>
</dbReference>
<dbReference type="GO" id="GO:0031625">
    <property type="term" value="F:ubiquitin protein ligase binding"/>
    <property type="evidence" value="ECO:0007669"/>
    <property type="project" value="TreeGrafter"/>
</dbReference>
<sequence>MTADAGNFASSVDAVLQDAAALQAFREWIRLDPSRPADCLALHFAIKGYQTYLSRNEPNTSSMACTLHRKFISQRTGTCSFLPSSVRKEMSTRVHSLNSQHPPYPELFDPVLPALRKQLNALHSQFVSSHSFLAFLARNSSDGSSSATPLDEFHLVAVPYVAPATTLMRDSGKKNKVSKTRAYSCDASTSRDNDESSRGITIDRERHLFKHTDGSIRHDLPEAREAFASVLSERLEVISRELERSDANTYARDLPRDLAACSLLPSLHDSRILEETTSDEEVEKYVGRIDGTRRRSESTSPVLFNFRANKANPYENGFAPPPAQESQFHFPNLPTPPVFNTSNRSMDYRFSDSSGFCSSESAYLSDRSFGRKKMSLDAHSYHLGTNSFSRRQHSSIPTQNVFSSLQCRTVAPPLTLVLRENGQPPMVAKIPSEVITLAKFRRTFGVSRTENKRFLFKSTCEDDSAPFQWSLVTDDDAVLPLFDGKITAECRHFSDSD</sequence>
<dbReference type="PANTHER" id="PTHR46102:SF2">
    <property type="entry name" value="AXIN"/>
    <property type="match status" value="1"/>
</dbReference>
<dbReference type="STRING" id="29170.A0A368GBM9"/>
<evidence type="ECO:0000259" key="5">
    <source>
        <dbReference type="PROSITE" id="PS50132"/>
    </source>
</evidence>
<reference evidence="7 8" key="1">
    <citation type="submission" date="2014-10" db="EMBL/GenBank/DDBJ databases">
        <title>Draft genome of the hookworm Ancylostoma caninum.</title>
        <authorList>
            <person name="Mitreva M."/>
        </authorList>
    </citation>
    <scope>NUCLEOTIDE SEQUENCE [LARGE SCALE GENOMIC DNA]</scope>
    <source>
        <strain evidence="7 8">Baltimore</strain>
    </source>
</reference>